<dbReference type="AlphaFoldDB" id="A0A165L506"/>
<feature type="transmembrane region" description="Helical" evidence="1">
    <location>
        <begin position="230"/>
        <end position="249"/>
    </location>
</feature>
<evidence type="ECO:0000259" key="2">
    <source>
        <dbReference type="Pfam" id="PF20151"/>
    </source>
</evidence>
<accession>A0A165L506</accession>
<evidence type="ECO:0000256" key="1">
    <source>
        <dbReference type="SAM" id="Phobius"/>
    </source>
</evidence>
<feature type="domain" description="DUF6533" evidence="2">
    <location>
        <begin position="50"/>
        <end position="85"/>
    </location>
</feature>
<keyword evidence="4" id="KW-1185">Reference proteome</keyword>
<proteinExistence type="predicted"/>
<dbReference type="STRING" id="1314781.A0A165L506"/>
<reference evidence="3 4" key="1">
    <citation type="journal article" date="2016" name="Mol. Biol. Evol.">
        <title>Comparative Genomics of Early-Diverging Mushroom-Forming Fungi Provides Insights into the Origins of Lignocellulose Decay Capabilities.</title>
        <authorList>
            <person name="Nagy L.G."/>
            <person name="Riley R."/>
            <person name="Tritt A."/>
            <person name="Adam C."/>
            <person name="Daum C."/>
            <person name="Floudas D."/>
            <person name="Sun H."/>
            <person name="Yadav J.S."/>
            <person name="Pangilinan J."/>
            <person name="Larsson K.H."/>
            <person name="Matsuura K."/>
            <person name="Barry K."/>
            <person name="Labutti K."/>
            <person name="Kuo R."/>
            <person name="Ohm R.A."/>
            <person name="Bhattacharya S.S."/>
            <person name="Shirouzu T."/>
            <person name="Yoshinaga Y."/>
            <person name="Martin F.M."/>
            <person name="Grigoriev I.V."/>
            <person name="Hibbett D.S."/>
        </authorList>
    </citation>
    <scope>NUCLEOTIDE SEQUENCE [LARGE SCALE GENOMIC DNA]</scope>
    <source>
        <strain evidence="3 4">HHB12029</strain>
    </source>
</reference>
<dbReference type="Pfam" id="PF20151">
    <property type="entry name" value="DUF6533"/>
    <property type="match status" value="1"/>
</dbReference>
<organism evidence="3 4">
    <name type="scientific">Exidia glandulosa HHB12029</name>
    <dbReference type="NCBI Taxonomy" id="1314781"/>
    <lineage>
        <taxon>Eukaryota</taxon>
        <taxon>Fungi</taxon>
        <taxon>Dikarya</taxon>
        <taxon>Basidiomycota</taxon>
        <taxon>Agaricomycotina</taxon>
        <taxon>Agaricomycetes</taxon>
        <taxon>Auriculariales</taxon>
        <taxon>Exidiaceae</taxon>
        <taxon>Exidia</taxon>
    </lineage>
</organism>
<dbReference type="InterPro" id="IPR045340">
    <property type="entry name" value="DUF6533"/>
</dbReference>
<dbReference type="InParanoid" id="A0A165L506"/>
<feature type="transmembrane region" description="Helical" evidence="1">
    <location>
        <begin position="190"/>
        <end position="209"/>
    </location>
</feature>
<evidence type="ECO:0000313" key="3">
    <source>
        <dbReference type="EMBL" id="KZV97357.1"/>
    </source>
</evidence>
<feature type="transmembrane region" description="Helical" evidence="1">
    <location>
        <begin position="75"/>
        <end position="96"/>
    </location>
</feature>
<dbReference type="OrthoDB" id="3350812at2759"/>
<keyword evidence="1" id="KW-0812">Transmembrane</keyword>
<keyword evidence="1" id="KW-0472">Membrane</keyword>
<name>A0A165L506_EXIGL</name>
<gene>
    <name evidence="3" type="ORF">EXIGLDRAFT_764482</name>
</gene>
<keyword evidence="1" id="KW-1133">Transmembrane helix</keyword>
<dbReference type="EMBL" id="KV425931">
    <property type="protein sequence ID" value="KZV97357.1"/>
    <property type="molecule type" value="Genomic_DNA"/>
</dbReference>
<dbReference type="Proteomes" id="UP000077266">
    <property type="component" value="Unassembled WGS sequence"/>
</dbReference>
<feature type="transmembrane region" description="Helical" evidence="1">
    <location>
        <begin position="138"/>
        <end position="157"/>
    </location>
</feature>
<protein>
    <recommendedName>
        <fullName evidence="2">DUF6533 domain-containing protein</fullName>
    </recommendedName>
</protein>
<sequence>MQVVPSEEHLHDAVYAERITGNIMGILHLDIRSTPHGLSRAIAEEKKPQLWDHVLTFGDELELIWKSSWGLGKTMFLLCRYIALLDVVITTCYSTLPASASQSRGPISFAFLSGAVGIAIGEMICIMRTWAIWNRNRAVLIALLSVLFVFFALATYFTTAYVTSKQYVPASSVSSNLNGFSNRIVSHLEVIPWILVVSFDFFIMTLTLVKVYQQYEHGLSKLTTRLYVDGVLYFIYIFSVSLLNILMIAKASPLLATEFLELLRVLHCVFPCRIVLHLRQAAMPIADQDTRPESTVAVFYGAAEQVPERASHLHTQ</sequence>
<feature type="transmembrane region" description="Helical" evidence="1">
    <location>
        <begin position="108"/>
        <end position="126"/>
    </location>
</feature>
<evidence type="ECO:0000313" key="4">
    <source>
        <dbReference type="Proteomes" id="UP000077266"/>
    </source>
</evidence>